<accession>A0A1U7J274</accession>
<dbReference type="STRING" id="549789.NIES30_17780"/>
<protein>
    <recommendedName>
        <fullName evidence="1">MrfA-like Zn-binding domain-containing protein</fullName>
    </recommendedName>
</protein>
<comment type="caution">
    <text evidence="2">The sequence shown here is derived from an EMBL/GenBank/DDBJ whole genome shotgun (WGS) entry which is preliminary data.</text>
</comment>
<dbReference type="Pfam" id="PF09369">
    <property type="entry name" value="MZB"/>
    <property type="match status" value="1"/>
</dbReference>
<evidence type="ECO:0000313" key="2">
    <source>
        <dbReference type="EMBL" id="OKH46148.1"/>
    </source>
</evidence>
<proteinExistence type="predicted"/>
<organism evidence="2 3">
    <name type="scientific">Phormidium tenue NIES-30</name>
    <dbReference type="NCBI Taxonomy" id="549789"/>
    <lineage>
        <taxon>Bacteria</taxon>
        <taxon>Bacillati</taxon>
        <taxon>Cyanobacteriota</taxon>
        <taxon>Cyanophyceae</taxon>
        <taxon>Oscillatoriophycideae</taxon>
        <taxon>Oscillatoriales</taxon>
        <taxon>Oscillatoriaceae</taxon>
        <taxon>Phormidium</taxon>
    </lineage>
</organism>
<dbReference type="EMBL" id="MRCG01000014">
    <property type="protein sequence ID" value="OKH46148.1"/>
    <property type="molecule type" value="Genomic_DNA"/>
</dbReference>
<evidence type="ECO:0000259" key="1">
    <source>
        <dbReference type="Pfam" id="PF09369"/>
    </source>
</evidence>
<reference evidence="2 3" key="1">
    <citation type="submission" date="2016-11" db="EMBL/GenBank/DDBJ databases">
        <title>Draft Genome Sequences of Nine Cyanobacterial Strains from Diverse Habitats.</title>
        <authorList>
            <person name="Zhu T."/>
            <person name="Hou S."/>
            <person name="Lu X."/>
            <person name="Hess W.R."/>
        </authorList>
    </citation>
    <scope>NUCLEOTIDE SEQUENCE [LARGE SCALE GENOMIC DNA]</scope>
    <source>
        <strain evidence="2 3">NIES-30</strain>
    </source>
</reference>
<evidence type="ECO:0000313" key="3">
    <source>
        <dbReference type="Proteomes" id="UP000185557"/>
    </source>
</evidence>
<dbReference type="RefSeq" id="WP_073609780.1">
    <property type="nucleotide sequence ID" value="NZ_MRCG01000014.1"/>
</dbReference>
<name>A0A1U7J274_9CYAN</name>
<dbReference type="InterPro" id="IPR018973">
    <property type="entry name" value="MZB"/>
</dbReference>
<feature type="domain" description="MrfA-like Zn-binding" evidence="1">
    <location>
        <begin position="498"/>
        <end position="597"/>
    </location>
</feature>
<dbReference type="OrthoDB" id="9134227at2"/>
<gene>
    <name evidence="2" type="ORF">NIES30_17780</name>
</gene>
<dbReference type="Proteomes" id="UP000185557">
    <property type="component" value="Unassembled WGS sequence"/>
</dbReference>
<dbReference type="AlphaFoldDB" id="A0A1U7J274"/>
<keyword evidence="3" id="KW-1185">Reference proteome</keyword>
<dbReference type="NCBIfam" id="NF038324">
    <property type="entry name" value="DrmB_fam"/>
    <property type="match status" value="1"/>
</dbReference>
<sequence length="633" mass="70546">MSQPNKTKKASGELRQSQMLTTFGPGSMVDLPARSVIISGLSYWKGDKPYIREDRLKYKVAKSLNLPDGHEVKLFGPPSKTSDPKAPISGVDALVFPTWFLAQIDRTIERAGKSYRTRPLISWSAVKGGARFEGKSVQAVPVRFVQACTNGHLSDINWNAFVHNDFQAKCRGQLWLDEAGSGNDFEEIFVRCEQCASLRPLSQAKITDSKVLGACEGHRPWLGARGKESCRRHRVTDTGEIIATDKPEYNRLLVRSASNAYFSQILSVISMPDKDAALKQAVDRFYEEDLQYTEDIADVTKELRKAKFADLVEFGAEAVWAEIKRRKAGLSTPDKSIKQVELEALLACPEEKGKEAPSSDKIFEGYTRKPSSLEPKWQPFIDKVVLVHRLREVLALIGFTRFEAAQTNIEGEIDDLAIGVRRASLDFEPNWVPAIENLGEGVFISFNKEQVERWQQRQNVIDRTKALNQGFSKWAENRGIPQDKAKFPGEAYIMLHSLSHLLITAVSLECGYASSAIRERIYAFPDIGYGILLHTGTSGSEGTLGGLVEVGRRIEYHLGKALEQGRLCSNDPVCAQHEPDNVQEDRFLQGAACHGCLLIAETSCERRNEMLDRALVTSTVEGLGAEFFPDGVY</sequence>
<dbReference type="InterPro" id="IPR047721">
    <property type="entry name" value="DrmB"/>
</dbReference>